<dbReference type="CDD" id="cd02440">
    <property type="entry name" value="AdoMet_MTases"/>
    <property type="match status" value="1"/>
</dbReference>
<dbReference type="InterPro" id="IPR041698">
    <property type="entry name" value="Methyltransf_25"/>
</dbReference>
<dbReference type="Pfam" id="PF13649">
    <property type="entry name" value="Methyltransf_25"/>
    <property type="match status" value="1"/>
</dbReference>
<evidence type="ECO:0000313" key="2">
    <source>
        <dbReference type="EMBL" id="OKL44484.1"/>
    </source>
</evidence>
<reference evidence="2 3" key="1">
    <citation type="submission" date="2016-03" db="EMBL/GenBank/DDBJ databases">
        <title>Genome sequence of Nesiotobacter sp. nov., a moderately halophilic alphaproteobacterium isolated from the Yellow Sea, China.</title>
        <authorList>
            <person name="Zhang G."/>
            <person name="Zhang R."/>
        </authorList>
    </citation>
    <scope>NUCLEOTIDE SEQUENCE [LARGE SCALE GENOMIC DNA]</scope>
    <source>
        <strain evidence="2 3">WB1-6</strain>
    </source>
</reference>
<evidence type="ECO:0000313" key="3">
    <source>
        <dbReference type="Proteomes" id="UP000185783"/>
    </source>
</evidence>
<protein>
    <recommendedName>
        <fullName evidence="1">Methyltransferase domain-containing protein</fullName>
    </recommendedName>
</protein>
<name>A0A1U7JIG8_9HYPH</name>
<dbReference type="InterPro" id="IPR029063">
    <property type="entry name" value="SAM-dependent_MTases_sf"/>
</dbReference>
<comment type="caution">
    <text evidence="2">The sequence shown here is derived from an EMBL/GenBank/DDBJ whole genome shotgun (WGS) entry which is preliminary data.</text>
</comment>
<dbReference type="RefSeq" id="WP_028480508.1">
    <property type="nucleotide sequence ID" value="NZ_LVVZ01000014.1"/>
</dbReference>
<dbReference type="AlphaFoldDB" id="A0A1U7JIG8"/>
<dbReference type="EMBL" id="LVVZ01000014">
    <property type="protein sequence ID" value="OKL44484.1"/>
    <property type="molecule type" value="Genomic_DNA"/>
</dbReference>
<sequence length="202" mass="22054">MSSEIKGRKPDALKKLRKDMQFILEWAESPLTVGAVAPSSRYLGQLMASYIPKDTDAPVLELGPGTGAVTKAVLASGLAPERVIALEYSADFCRTLEDKFPQISVVRGDAYDIGTSLPDVQPGTLSAIVSSLPLLTRPSAQRVSFLRHALSYLAPGAPFIQFSYSLAPPVSVKGTDMTVERSQWILRNLPPARVWVYRRPCH</sequence>
<evidence type="ECO:0000259" key="1">
    <source>
        <dbReference type="Pfam" id="PF13649"/>
    </source>
</evidence>
<feature type="domain" description="Methyltransferase" evidence="1">
    <location>
        <begin position="59"/>
        <end position="156"/>
    </location>
</feature>
<dbReference type="OrthoDB" id="9805585at2"/>
<keyword evidence="3" id="KW-1185">Reference proteome</keyword>
<dbReference type="Gene3D" id="3.40.50.150">
    <property type="entry name" value="Vaccinia Virus protein VP39"/>
    <property type="match status" value="1"/>
</dbReference>
<proteinExistence type="predicted"/>
<dbReference type="SUPFAM" id="SSF53335">
    <property type="entry name" value="S-adenosyl-L-methionine-dependent methyltransferases"/>
    <property type="match status" value="1"/>
</dbReference>
<organism evidence="2 3">
    <name type="scientific">Pseudovibrio exalbescens</name>
    <dbReference type="NCBI Taxonomy" id="197461"/>
    <lineage>
        <taxon>Bacteria</taxon>
        <taxon>Pseudomonadati</taxon>
        <taxon>Pseudomonadota</taxon>
        <taxon>Alphaproteobacteria</taxon>
        <taxon>Hyphomicrobiales</taxon>
        <taxon>Stappiaceae</taxon>
        <taxon>Pseudovibrio</taxon>
    </lineage>
</organism>
<accession>A0A1U7JIG8</accession>
<dbReference type="STRING" id="197461.A3843_08850"/>
<dbReference type="Proteomes" id="UP000185783">
    <property type="component" value="Unassembled WGS sequence"/>
</dbReference>
<gene>
    <name evidence="2" type="ORF">A3843_08850</name>
</gene>